<dbReference type="OrthoDB" id="442243at2759"/>
<gene>
    <name evidence="3" type="ORF">FWILDA_LOCUS11550</name>
</gene>
<sequence>MSLSIKNNLLLVFIHGFKGDDETFLDFPKRLQHVLQETISNIKIRSIVYPRYETRGELKEAVERFCLWLENEVLKLTGNVRVCLLGHSMGGILAADTILKYANQTVKTTCKPNIIGLFAYDTPFYGVHPDVFSKAALKRFNKVTQSVSSTLTLLTSAAGASAISNPGLGKRSLFGIALGVSVAAAATYYHKDKVSKGVEWLGSHLEYVGVLWNQDELSKRVENLLKVPDIVFQCYYTQIPPQDDELPKTFIELPPSHMMSYFSSIACTSEDEIDAHLEIFNPDVNPFYYDLGHVTSKYICEMIAKSDVFRLEAF</sequence>
<reference evidence="3" key="1">
    <citation type="submission" date="2022-08" db="EMBL/GenBank/DDBJ databases">
        <authorList>
            <person name="Kallberg Y."/>
            <person name="Tangrot J."/>
            <person name="Rosling A."/>
        </authorList>
    </citation>
    <scope>NUCLEOTIDE SEQUENCE</scope>
    <source>
        <strain evidence="3">Wild A</strain>
    </source>
</reference>
<comment type="similarity">
    <text evidence="1">Belongs to the putative lipase ROG1 family.</text>
</comment>
<dbReference type="PANTHER" id="PTHR47842:SF1">
    <property type="entry name" value="DUF676 DOMAIN-CONTAINING PROTEIN"/>
    <property type="match status" value="1"/>
</dbReference>
<proteinExistence type="inferred from homology"/>
<organism evidence="3 4">
    <name type="scientific">Funneliformis geosporum</name>
    <dbReference type="NCBI Taxonomy" id="1117311"/>
    <lineage>
        <taxon>Eukaryota</taxon>
        <taxon>Fungi</taxon>
        <taxon>Fungi incertae sedis</taxon>
        <taxon>Mucoromycota</taxon>
        <taxon>Glomeromycotina</taxon>
        <taxon>Glomeromycetes</taxon>
        <taxon>Glomerales</taxon>
        <taxon>Glomeraceae</taxon>
        <taxon>Funneliformis</taxon>
    </lineage>
</organism>
<comment type="caution">
    <text evidence="3">The sequence shown here is derived from an EMBL/GenBank/DDBJ whole genome shotgun (WGS) entry which is preliminary data.</text>
</comment>
<keyword evidence="4" id="KW-1185">Reference proteome</keyword>
<evidence type="ECO:0000313" key="3">
    <source>
        <dbReference type="EMBL" id="CAI2184382.1"/>
    </source>
</evidence>
<dbReference type="Gene3D" id="3.40.50.1820">
    <property type="entry name" value="alpha/beta hydrolase"/>
    <property type="match status" value="1"/>
</dbReference>
<dbReference type="Proteomes" id="UP001153678">
    <property type="component" value="Unassembled WGS sequence"/>
</dbReference>
<dbReference type="Pfam" id="PF05057">
    <property type="entry name" value="DUF676"/>
    <property type="match status" value="1"/>
</dbReference>
<protein>
    <submittedName>
        <fullName evidence="3">8757_t:CDS:1</fullName>
    </submittedName>
</protein>
<feature type="domain" description="DUF676" evidence="2">
    <location>
        <begin position="6"/>
        <end position="133"/>
    </location>
</feature>
<evidence type="ECO:0000313" key="4">
    <source>
        <dbReference type="Proteomes" id="UP001153678"/>
    </source>
</evidence>
<dbReference type="PANTHER" id="PTHR47842">
    <property type="entry name" value="EXPRESSED PROTEIN"/>
    <property type="match status" value="1"/>
</dbReference>
<dbReference type="AlphaFoldDB" id="A0A9W4SWP4"/>
<accession>A0A9W4SWP4</accession>
<dbReference type="SUPFAM" id="SSF53474">
    <property type="entry name" value="alpha/beta-Hydrolases"/>
    <property type="match status" value="1"/>
</dbReference>
<name>A0A9W4SWP4_9GLOM</name>
<dbReference type="InterPro" id="IPR029058">
    <property type="entry name" value="AB_hydrolase_fold"/>
</dbReference>
<evidence type="ECO:0000256" key="1">
    <source>
        <dbReference type="ARBA" id="ARBA00007920"/>
    </source>
</evidence>
<dbReference type="EMBL" id="CAMKVN010003316">
    <property type="protein sequence ID" value="CAI2184382.1"/>
    <property type="molecule type" value="Genomic_DNA"/>
</dbReference>
<evidence type="ECO:0000259" key="2">
    <source>
        <dbReference type="Pfam" id="PF05057"/>
    </source>
</evidence>
<dbReference type="InterPro" id="IPR007751">
    <property type="entry name" value="DUF676_lipase-like"/>
</dbReference>